<accession>G1Q9Q4</accession>
<dbReference type="Gene3D" id="1.10.10.1450">
    <property type="match status" value="1"/>
</dbReference>
<dbReference type="GO" id="GO:0000729">
    <property type="term" value="P:DNA double-strand break processing"/>
    <property type="evidence" value="ECO:0007669"/>
    <property type="project" value="TreeGrafter"/>
</dbReference>
<dbReference type="HOGENOM" id="CLU_049837_1_0_1"/>
<protein>
    <recommendedName>
        <fullName evidence="1">Mos1 transposase HTH domain-containing protein</fullName>
    </recommendedName>
</protein>
<dbReference type="GeneTree" id="ENSGT00440000033232"/>
<dbReference type="InterPro" id="IPR036388">
    <property type="entry name" value="WH-like_DNA-bd_sf"/>
</dbReference>
<evidence type="ECO:0000313" key="3">
    <source>
        <dbReference type="Proteomes" id="UP000001074"/>
    </source>
</evidence>
<keyword evidence="3" id="KW-1185">Reference proteome</keyword>
<dbReference type="PANTHER" id="PTHR46060">
    <property type="entry name" value="MARINER MOS1 TRANSPOSASE-LIKE PROTEIN"/>
    <property type="match status" value="1"/>
</dbReference>
<dbReference type="GO" id="GO:0031297">
    <property type="term" value="P:replication fork processing"/>
    <property type="evidence" value="ECO:0007669"/>
    <property type="project" value="TreeGrafter"/>
</dbReference>
<proteinExistence type="predicted"/>
<dbReference type="PANTHER" id="PTHR46060:SF2">
    <property type="entry name" value="HISTONE-LYSINE N-METHYLTRANSFERASE SETMAR"/>
    <property type="match status" value="1"/>
</dbReference>
<name>G1Q9Q4_MYOLU</name>
<dbReference type="InterPro" id="IPR052709">
    <property type="entry name" value="Transposase-MT_Hybrid"/>
</dbReference>
<reference evidence="2" key="2">
    <citation type="submission" date="2025-08" db="UniProtKB">
        <authorList>
            <consortium name="Ensembl"/>
        </authorList>
    </citation>
    <scope>IDENTIFICATION</scope>
</reference>
<reference evidence="2" key="3">
    <citation type="submission" date="2025-09" db="UniProtKB">
        <authorList>
            <consortium name="Ensembl"/>
        </authorList>
    </citation>
    <scope>IDENTIFICATION</scope>
</reference>
<dbReference type="GO" id="GO:0035861">
    <property type="term" value="C:site of double-strand break"/>
    <property type="evidence" value="ECO:0007669"/>
    <property type="project" value="TreeGrafter"/>
</dbReference>
<dbReference type="Proteomes" id="UP000001074">
    <property type="component" value="Unassembled WGS sequence"/>
</dbReference>
<evidence type="ECO:0000313" key="2">
    <source>
        <dbReference type="Ensembl" id="ENSMLUP00000020437.1"/>
    </source>
</evidence>
<dbReference type="GO" id="GO:0044547">
    <property type="term" value="F:DNA topoisomerase binding"/>
    <property type="evidence" value="ECO:0007669"/>
    <property type="project" value="TreeGrafter"/>
</dbReference>
<dbReference type="InterPro" id="IPR041426">
    <property type="entry name" value="Mos1_HTH"/>
</dbReference>
<dbReference type="GO" id="GO:0003697">
    <property type="term" value="F:single-stranded DNA binding"/>
    <property type="evidence" value="ECO:0007669"/>
    <property type="project" value="TreeGrafter"/>
</dbReference>
<dbReference type="STRING" id="59463.ENSMLUP00000020437"/>
<dbReference type="GO" id="GO:0044774">
    <property type="term" value="P:mitotic DNA integrity checkpoint signaling"/>
    <property type="evidence" value="ECO:0007669"/>
    <property type="project" value="TreeGrafter"/>
</dbReference>
<dbReference type="Ensembl" id="ENSMLUT00000023985.1">
    <property type="protein sequence ID" value="ENSMLUP00000020437.1"/>
    <property type="gene ID" value="ENSMLUG00000029957.1"/>
</dbReference>
<sequence>TLKNVEFRAQKKSICRKFSFILKKSAAESYRILREAYGEHAPSQDTCERWFKHFKSDDFDVKDKERPGQPKKFEDQQLQALLDEDVCQTQKQLAERLKVAQQTISDRLEAMGKILKEGKWVPHQLNERQMENQKVISKMLLQWHERFLHRIVTGNEKWIYFENPKCTKSWVDPGQPSTSTARKKTMLCVWWDQEGVVYCALLKPGETVNTDRYRQQMISSNHALIVKRHGKVILLHDNAPSHTSKPLKDPAWEILTHPLYSPDLALSDYHLFEEVENWVSEWFASKQEKFYWDGIHKLPERWGKCVASDGHYFE</sequence>
<dbReference type="EMBL" id="AAPE02041726">
    <property type="status" value="NOT_ANNOTATED_CDS"/>
    <property type="molecule type" value="Genomic_DNA"/>
</dbReference>
<organism evidence="2 3">
    <name type="scientific">Myotis lucifugus</name>
    <name type="common">Little brown bat</name>
    <dbReference type="NCBI Taxonomy" id="59463"/>
    <lineage>
        <taxon>Eukaryota</taxon>
        <taxon>Metazoa</taxon>
        <taxon>Chordata</taxon>
        <taxon>Craniata</taxon>
        <taxon>Vertebrata</taxon>
        <taxon>Euteleostomi</taxon>
        <taxon>Mammalia</taxon>
        <taxon>Eutheria</taxon>
        <taxon>Laurasiatheria</taxon>
        <taxon>Chiroptera</taxon>
        <taxon>Yangochiroptera</taxon>
        <taxon>Vespertilionidae</taxon>
        <taxon>Myotis</taxon>
    </lineage>
</organism>
<dbReference type="GO" id="GO:0005634">
    <property type="term" value="C:nucleus"/>
    <property type="evidence" value="ECO:0007669"/>
    <property type="project" value="TreeGrafter"/>
</dbReference>
<dbReference type="FunCoup" id="G1Q9Q4">
    <property type="interactions" value="874"/>
</dbReference>
<dbReference type="Pfam" id="PF17906">
    <property type="entry name" value="HTH_48"/>
    <property type="match status" value="1"/>
</dbReference>
<dbReference type="GO" id="GO:0000014">
    <property type="term" value="F:single-stranded DNA endodeoxyribonuclease activity"/>
    <property type="evidence" value="ECO:0007669"/>
    <property type="project" value="TreeGrafter"/>
</dbReference>
<reference evidence="2 3" key="1">
    <citation type="journal article" date="2011" name="Nature">
        <title>A high-resolution map of human evolutionary constraint using 29 mammals.</title>
        <authorList>
            <person name="Lindblad-Toh K."/>
            <person name="Garber M."/>
            <person name="Zuk O."/>
            <person name="Lin M.F."/>
            <person name="Parker B.J."/>
            <person name="Washietl S."/>
            <person name="Kheradpour P."/>
            <person name="Ernst J."/>
            <person name="Jordan G."/>
            <person name="Mauceli E."/>
            <person name="Ward L.D."/>
            <person name="Lowe C.B."/>
            <person name="Holloway A.K."/>
            <person name="Clamp M."/>
            <person name="Gnerre S."/>
            <person name="Alfoldi J."/>
            <person name="Beal K."/>
            <person name="Chang J."/>
            <person name="Clawson H."/>
            <person name="Cuff J."/>
            <person name="Di Palma F."/>
            <person name="Fitzgerald S."/>
            <person name="Flicek P."/>
            <person name="Guttman M."/>
            <person name="Hubisz M.J."/>
            <person name="Jaffe D.B."/>
            <person name="Jungreis I."/>
            <person name="Kent W.J."/>
            <person name="Kostka D."/>
            <person name="Lara M."/>
            <person name="Martins A.L."/>
            <person name="Massingham T."/>
            <person name="Moltke I."/>
            <person name="Raney B.J."/>
            <person name="Rasmussen M.D."/>
            <person name="Robinson J."/>
            <person name="Stark A."/>
            <person name="Vilella A.J."/>
            <person name="Wen J."/>
            <person name="Xie X."/>
            <person name="Zody M.C."/>
            <person name="Baldwin J."/>
            <person name="Bloom T."/>
            <person name="Chin C.W."/>
            <person name="Heiman D."/>
            <person name="Nicol R."/>
            <person name="Nusbaum C."/>
            <person name="Young S."/>
            <person name="Wilkinson J."/>
            <person name="Worley K.C."/>
            <person name="Kovar C.L."/>
            <person name="Muzny D.M."/>
            <person name="Gibbs R.A."/>
            <person name="Cree A."/>
            <person name="Dihn H.H."/>
            <person name="Fowler G."/>
            <person name="Jhangiani S."/>
            <person name="Joshi V."/>
            <person name="Lee S."/>
            <person name="Lewis L.R."/>
            <person name="Nazareth L.V."/>
            <person name="Okwuonu G."/>
            <person name="Santibanez J."/>
            <person name="Warren W.C."/>
            <person name="Mardis E.R."/>
            <person name="Weinstock G.M."/>
            <person name="Wilson R.K."/>
            <person name="Delehaunty K."/>
            <person name="Dooling D."/>
            <person name="Fronik C."/>
            <person name="Fulton L."/>
            <person name="Fulton B."/>
            <person name="Graves T."/>
            <person name="Minx P."/>
            <person name="Sodergren E."/>
            <person name="Birney E."/>
            <person name="Margulies E.H."/>
            <person name="Herrero J."/>
            <person name="Green E.D."/>
            <person name="Haussler D."/>
            <person name="Siepel A."/>
            <person name="Goldman N."/>
            <person name="Pollard K.S."/>
            <person name="Pedersen J.S."/>
            <person name="Lander E.S."/>
            <person name="Kellis M."/>
        </authorList>
    </citation>
    <scope>NUCLEOTIDE SEQUENCE [LARGE SCALE GENOMIC DNA]</scope>
</reference>
<dbReference type="GO" id="GO:0000793">
    <property type="term" value="C:condensed chromosome"/>
    <property type="evidence" value="ECO:0007669"/>
    <property type="project" value="TreeGrafter"/>
</dbReference>
<dbReference type="Pfam" id="PF01359">
    <property type="entry name" value="Transposase_1"/>
    <property type="match status" value="1"/>
</dbReference>
<feature type="domain" description="Mos1 transposase HTH" evidence="1">
    <location>
        <begin position="18"/>
        <end position="58"/>
    </location>
</feature>
<dbReference type="GO" id="GO:0046975">
    <property type="term" value="F:histone H3K36 methyltransferase activity"/>
    <property type="evidence" value="ECO:0007669"/>
    <property type="project" value="TreeGrafter"/>
</dbReference>
<dbReference type="Gene3D" id="3.30.420.10">
    <property type="entry name" value="Ribonuclease H-like superfamily/Ribonuclease H"/>
    <property type="match status" value="1"/>
</dbReference>
<dbReference type="InterPro" id="IPR036397">
    <property type="entry name" value="RNaseH_sf"/>
</dbReference>
<dbReference type="OMA" id="TITEAYY"/>
<dbReference type="Gene3D" id="1.10.10.10">
    <property type="entry name" value="Winged helix-like DNA-binding domain superfamily/Winged helix DNA-binding domain"/>
    <property type="match status" value="1"/>
</dbReference>
<dbReference type="InParanoid" id="G1Q9Q4"/>
<evidence type="ECO:0000259" key="1">
    <source>
        <dbReference type="Pfam" id="PF17906"/>
    </source>
</evidence>
<dbReference type="InterPro" id="IPR001888">
    <property type="entry name" value="Transposase_1"/>
</dbReference>
<dbReference type="GO" id="GO:0042800">
    <property type="term" value="F:histone H3K4 methyltransferase activity"/>
    <property type="evidence" value="ECO:0007669"/>
    <property type="project" value="TreeGrafter"/>
</dbReference>
<dbReference type="GO" id="GO:0003690">
    <property type="term" value="F:double-stranded DNA binding"/>
    <property type="evidence" value="ECO:0007669"/>
    <property type="project" value="TreeGrafter"/>
</dbReference>
<dbReference type="eggNOG" id="KOG1082">
    <property type="taxonomic scope" value="Eukaryota"/>
</dbReference>
<dbReference type="GO" id="GO:0015074">
    <property type="term" value="P:DNA integration"/>
    <property type="evidence" value="ECO:0007669"/>
    <property type="project" value="TreeGrafter"/>
</dbReference>
<dbReference type="GO" id="GO:0006303">
    <property type="term" value="P:double-strand break repair via nonhomologous end joining"/>
    <property type="evidence" value="ECO:0007669"/>
    <property type="project" value="TreeGrafter"/>
</dbReference>
<dbReference type="AlphaFoldDB" id="G1Q9Q4"/>